<dbReference type="EMBL" id="KQ982254">
    <property type="protein sequence ID" value="KYQ58657.1"/>
    <property type="molecule type" value="Genomic_DNA"/>
</dbReference>
<dbReference type="Proteomes" id="UP000075809">
    <property type="component" value="Unassembled WGS sequence"/>
</dbReference>
<keyword evidence="4" id="KW-1185">Reference proteome</keyword>
<gene>
    <name evidence="3" type="ORF">ALC60_02304</name>
</gene>
<feature type="region of interest" description="Disordered" evidence="1">
    <location>
        <begin position="135"/>
        <end position="178"/>
    </location>
</feature>
<dbReference type="AlphaFoldDB" id="A0A151XE74"/>
<evidence type="ECO:0000256" key="1">
    <source>
        <dbReference type="SAM" id="MobiDB-lite"/>
    </source>
</evidence>
<keyword evidence="2" id="KW-1133">Transmembrane helix</keyword>
<feature type="region of interest" description="Disordered" evidence="1">
    <location>
        <begin position="222"/>
        <end position="271"/>
    </location>
</feature>
<feature type="compositionally biased region" description="Basic and acidic residues" evidence="1">
    <location>
        <begin position="141"/>
        <end position="163"/>
    </location>
</feature>
<sequence>MDGPCFRTFYRQLKLIGIVRIVTALFGYLASIVRIGTAERRAVYFGYKSIVHACDASEWVGMHSVCIKRHWPPLALERMFKYFYAGKNLTRGASTGKVLNIARSQRAWHGVGNRRSGRQCLNAFRYEKEPMPVLRLPSATVEEKGREDEEGEKSRTEEVRTGREGGYAARGATSGTRGGGRFTGVLGGWVLVRFSRGKRRRGVRAASGWCIIDPSVCGLGKKRSLRLGPRKRQSDTPPAYGGKKETPPRRPISQTDIRNAFASYPACGGTR</sequence>
<keyword evidence="2" id="KW-0812">Transmembrane</keyword>
<keyword evidence="2" id="KW-0472">Membrane</keyword>
<accession>A0A151XE74</accession>
<evidence type="ECO:0000313" key="4">
    <source>
        <dbReference type="Proteomes" id="UP000075809"/>
    </source>
</evidence>
<evidence type="ECO:0000313" key="3">
    <source>
        <dbReference type="EMBL" id="KYQ58657.1"/>
    </source>
</evidence>
<organism evidence="3 4">
    <name type="scientific">Mycetomoellerius zeteki</name>
    <dbReference type="NCBI Taxonomy" id="64791"/>
    <lineage>
        <taxon>Eukaryota</taxon>
        <taxon>Metazoa</taxon>
        <taxon>Ecdysozoa</taxon>
        <taxon>Arthropoda</taxon>
        <taxon>Hexapoda</taxon>
        <taxon>Insecta</taxon>
        <taxon>Pterygota</taxon>
        <taxon>Neoptera</taxon>
        <taxon>Endopterygota</taxon>
        <taxon>Hymenoptera</taxon>
        <taxon>Apocrita</taxon>
        <taxon>Aculeata</taxon>
        <taxon>Formicoidea</taxon>
        <taxon>Formicidae</taxon>
        <taxon>Myrmicinae</taxon>
        <taxon>Mycetomoellerius</taxon>
    </lineage>
</organism>
<feature type="compositionally biased region" description="Low complexity" evidence="1">
    <location>
        <begin position="166"/>
        <end position="175"/>
    </location>
</feature>
<feature type="compositionally biased region" description="Basic residues" evidence="1">
    <location>
        <begin position="222"/>
        <end position="231"/>
    </location>
</feature>
<reference evidence="3 4" key="1">
    <citation type="submission" date="2015-09" db="EMBL/GenBank/DDBJ databases">
        <title>Trachymyrmex zeteki WGS genome.</title>
        <authorList>
            <person name="Nygaard S."/>
            <person name="Hu H."/>
            <person name="Boomsma J."/>
            <person name="Zhang G."/>
        </authorList>
    </citation>
    <scope>NUCLEOTIDE SEQUENCE [LARGE SCALE GENOMIC DNA]</scope>
    <source>
        <strain evidence="3">Tzet28-1</strain>
        <tissue evidence="3">Whole body</tissue>
    </source>
</reference>
<name>A0A151XE74_9HYME</name>
<protein>
    <submittedName>
        <fullName evidence="3">Uncharacterized protein</fullName>
    </submittedName>
</protein>
<dbReference type="STRING" id="64791.A0A151XE74"/>
<evidence type="ECO:0000256" key="2">
    <source>
        <dbReference type="SAM" id="Phobius"/>
    </source>
</evidence>
<feature type="transmembrane region" description="Helical" evidence="2">
    <location>
        <begin position="12"/>
        <end position="33"/>
    </location>
</feature>
<proteinExistence type="predicted"/>